<keyword evidence="2" id="KW-1185">Reference proteome</keyword>
<evidence type="ECO:0000313" key="2">
    <source>
        <dbReference type="Proteomes" id="UP000821845"/>
    </source>
</evidence>
<protein>
    <submittedName>
        <fullName evidence="1">Uncharacterized protein</fullName>
    </submittedName>
</protein>
<proteinExistence type="predicted"/>
<dbReference type="Proteomes" id="UP000821845">
    <property type="component" value="Chromosome 4"/>
</dbReference>
<reference evidence="1" key="1">
    <citation type="submission" date="2020-05" db="EMBL/GenBank/DDBJ databases">
        <title>Large-scale comparative analyses of tick genomes elucidate their genetic diversity and vector capacities.</title>
        <authorList>
            <person name="Jia N."/>
            <person name="Wang J."/>
            <person name="Shi W."/>
            <person name="Du L."/>
            <person name="Sun Y."/>
            <person name="Zhan W."/>
            <person name="Jiang J."/>
            <person name="Wang Q."/>
            <person name="Zhang B."/>
            <person name="Ji P."/>
            <person name="Sakyi L.B."/>
            <person name="Cui X."/>
            <person name="Yuan T."/>
            <person name="Jiang B."/>
            <person name="Yang W."/>
            <person name="Lam T.T.-Y."/>
            <person name="Chang Q."/>
            <person name="Ding S."/>
            <person name="Wang X."/>
            <person name="Zhu J."/>
            <person name="Ruan X."/>
            <person name="Zhao L."/>
            <person name="Wei J."/>
            <person name="Que T."/>
            <person name="Du C."/>
            <person name="Cheng J."/>
            <person name="Dai P."/>
            <person name="Han X."/>
            <person name="Huang E."/>
            <person name="Gao Y."/>
            <person name="Liu J."/>
            <person name="Shao H."/>
            <person name="Ye R."/>
            <person name="Li L."/>
            <person name="Wei W."/>
            <person name="Wang X."/>
            <person name="Wang C."/>
            <person name="Yang T."/>
            <person name="Huo Q."/>
            <person name="Li W."/>
            <person name="Guo W."/>
            <person name="Chen H."/>
            <person name="Zhou L."/>
            <person name="Ni X."/>
            <person name="Tian J."/>
            <person name="Zhou Y."/>
            <person name="Sheng Y."/>
            <person name="Liu T."/>
            <person name="Pan Y."/>
            <person name="Xia L."/>
            <person name="Li J."/>
            <person name="Zhao F."/>
            <person name="Cao W."/>
        </authorList>
    </citation>
    <scope>NUCLEOTIDE SEQUENCE</scope>
    <source>
        <strain evidence="1">Hyas-2018</strain>
    </source>
</reference>
<gene>
    <name evidence="1" type="ORF">HPB50_012093</name>
</gene>
<sequence>MPRTPWRNVYTPRERAPPLPHFASAVPCPARGPGVKAHERDETRSRRRGLVAFTARPGLACERLRMQPWGSTERTTGKAAAHPPYFHTSTERARNLRLLIGSAPPWVRTGFGFSPSNGAAPPGLLRGFEPPFPFKAAGTPPLPTSGRQSAGRDGGSGGGGGVNSNAASLAANVGGGGNDSDSAVHAAPNHGLPPHHGGGPVVSAAQPRATPPLKPSSATSSPPSSLLEPHRGSAPFNLSDFSSSQTLLNLVRTASAQSASQLETYLRGAVKRPHDGEHARADPLDLSLGGTAGQETPVHGQPAVLFGLQGTHGRRADAAPQAGDVSVALAVGGCPGNVEVAQAALRLRLLRSGVVVAFAVQRRRGHHHDRGRPAAATASGRQVDGRRCGPVRRLGRVLPGVRRGE</sequence>
<comment type="caution">
    <text evidence="1">The sequence shown here is derived from an EMBL/GenBank/DDBJ whole genome shotgun (WGS) entry which is preliminary data.</text>
</comment>
<dbReference type="EMBL" id="CM023484">
    <property type="protein sequence ID" value="KAH6933097.1"/>
    <property type="molecule type" value="Genomic_DNA"/>
</dbReference>
<organism evidence="1 2">
    <name type="scientific">Hyalomma asiaticum</name>
    <name type="common">Tick</name>
    <dbReference type="NCBI Taxonomy" id="266040"/>
    <lineage>
        <taxon>Eukaryota</taxon>
        <taxon>Metazoa</taxon>
        <taxon>Ecdysozoa</taxon>
        <taxon>Arthropoda</taxon>
        <taxon>Chelicerata</taxon>
        <taxon>Arachnida</taxon>
        <taxon>Acari</taxon>
        <taxon>Parasitiformes</taxon>
        <taxon>Ixodida</taxon>
        <taxon>Ixodoidea</taxon>
        <taxon>Ixodidae</taxon>
        <taxon>Hyalomminae</taxon>
        <taxon>Hyalomma</taxon>
    </lineage>
</organism>
<evidence type="ECO:0000313" key="1">
    <source>
        <dbReference type="EMBL" id="KAH6933097.1"/>
    </source>
</evidence>
<name>A0ACB7SIX3_HYAAI</name>
<accession>A0ACB7SIX3</accession>